<dbReference type="InterPro" id="IPR009097">
    <property type="entry name" value="Cyclic_Pdiesterase"/>
</dbReference>
<dbReference type="EMBL" id="JAYGHT010000129">
    <property type="protein sequence ID" value="MEA5520984.1"/>
    <property type="molecule type" value="Genomic_DNA"/>
</dbReference>
<protein>
    <recommendedName>
        <fullName evidence="3">2'-5' RNA ligase family protein</fullName>
    </recommendedName>
</protein>
<comment type="caution">
    <text evidence="1">The sequence shown here is derived from an EMBL/GenBank/DDBJ whole genome shotgun (WGS) entry which is preliminary data.</text>
</comment>
<organism evidence="1 2">
    <name type="scientific">Limnoraphis robusta CCNP1315</name>
    <dbReference type="NCBI Taxonomy" id="3110306"/>
    <lineage>
        <taxon>Bacteria</taxon>
        <taxon>Bacillati</taxon>
        <taxon>Cyanobacteriota</taxon>
        <taxon>Cyanophyceae</taxon>
        <taxon>Oscillatoriophycideae</taxon>
        <taxon>Oscillatoriales</taxon>
        <taxon>Sirenicapillariaceae</taxon>
        <taxon>Limnoraphis</taxon>
    </lineage>
</organism>
<dbReference type="Proteomes" id="UP001301728">
    <property type="component" value="Unassembled WGS sequence"/>
</dbReference>
<dbReference type="Gene3D" id="3.90.1140.10">
    <property type="entry name" value="Cyclic phosphodiesterase"/>
    <property type="match status" value="1"/>
</dbReference>
<accession>A0ABU5U1M9</accession>
<gene>
    <name evidence="1" type="ORF">VB854_18765</name>
</gene>
<dbReference type="RefSeq" id="WP_323217536.1">
    <property type="nucleotide sequence ID" value="NZ_JAYGHT010000129.1"/>
</dbReference>
<evidence type="ECO:0000313" key="1">
    <source>
        <dbReference type="EMBL" id="MEA5520984.1"/>
    </source>
</evidence>
<evidence type="ECO:0008006" key="3">
    <source>
        <dbReference type="Google" id="ProtNLM"/>
    </source>
</evidence>
<evidence type="ECO:0000313" key="2">
    <source>
        <dbReference type="Proteomes" id="UP001301728"/>
    </source>
</evidence>
<reference evidence="1 2" key="1">
    <citation type="submission" date="2023-12" db="EMBL/GenBank/DDBJ databases">
        <title>Baltic Sea Cyanobacteria.</title>
        <authorList>
            <person name="Delbaje E."/>
            <person name="Fewer D.P."/>
            <person name="Shishido T.K."/>
        </authorList>
    </citation>
    <scope>NUCLEOTIDE SEQUENCE [LARGE SCALE GENOMIC DNA]</scope>
    <source>
        <strain evidence="1 2">CCNP 1315</strain>
    </source>
</reference>
<proteinExistence type="predicted"/>
<sequence length="239" mass="27923">MILDQRYQTLKQRLLDLDDFPLEFLTTSRNLFDINNGEIVPKQFEVWTTLVGLPLPDALTQSFQSLFDQIVQKLPNSTRFYQVQPQNYHWELFIIKRPDETVEDNLLTKTTEICREILNNFQIFKMTYRGFLITPDGTIIVKGYGEFEQLREQLRQQIPWASLQQSNLGHISLGRILDPVGEVCFQQLKQLVQTSENDRYGGLDINAVKYVHETQWYMENKQVIATFNIGEGRVDKSGL</sequence>
<dbReference type="SUPFAM" id="SSF55144">
    <property type="entry name" value="LigT-like"/>
    <property type="match status" value="1"/>
</dbReference>
<keyword evidence="2" id="KW-1185">Reference proteome</keyword>
<name>A0ABU5U1M9_9CYAN</name>